<protein>
    <submittedName>
        <fullName evidence="2">Uncharacterized protein</fullName>
    </submittedName>
</protein>
<name>G3GU53_CRIGR</name>
<dbReference type="EMBL" id="JH000026">
    <property type="protein sequence ID" value="EGV93134.1"/>
    <property type="molecule type" value="Genomic_DNA"/>
</dbReference>
<sequence>MERPDGGMSSSVEPRTCPAQSPISTPPQVQCLQPDPEVASDLRCPRLVHLCHLSLPWPPLRA</sequence>
<gene>
    <name evidence="2" type="ORF">I79_001202</name>
</gene>
<organism evidence="2 3">
    <name type="scientific">Cricetulus griseus</name>
    <name type="common">Chinese hamster</name>
    <name type="synonym">Cricetulus barabensis griseus</name>
    <dbReference type="NCBI Taxonomy" id="10029"/>
    <lineage>
        <taxon>Eukaryota</taxon>
        <taxon>Metazoa</taxon>
        <taxon>Chordata</taxon>
        <taxon>Craniata</taxon>
        <taxon>Vertebrata</taxon>
        <taxon>Euteleostomi</taxon>
        <taxon>Mammalia</taxon>
        <taxon>Eutheria</taxon>
        <taxon>Euarchontoglires</taxon>
        <taxon>Glires</taxon>
        <taxon>Rodentia</taxon>
        <taxon>Myomorpha</taxon>
        <taxon>Muroidea</taxon>
        <taxon>Cricetidae</taxon>
        <taxon>Cricetinae</taxon>
        <taxon>Cricetulus</taxon>
    </lineage>
</organism>
<evidence type="ECO:0000313" key="3">
    <source>
        <dbReference type="Proteomes" id="UP000001075"/>
    </source>
</evidence>
<accession>G3GU53</accession>
<feature type="region of interest" description="Disordered" evidence="1">
    <location>
        <begin position="1"/>
        <end position="32"/>
    </location>
</feature>
<reference evidence="3" key="1">
    <citation type="journal article" date="2011" name="Nat. Biotechnol.">
        <title>The genomic sequence of the Chinese hamster ovary (CHO)-K1 cell line.</title>
        <authorList>
            <person name="Xu X."/>
            <person name="Nagarajan H."/>
            <person name="Lewis N.E."/>
            <person name="Pan S."/>
            <person name="Cai Z."/>
            <person name="Liu X."/>
            <person name="Chen W."/>
            <person name="Xie M."/>
            <person name="Wang W."/>
            <person name="Hammond S."/>
            <person name="Andersen M.R."/>
            <person name="Neff N."/>
            <person name="Passarelli B."/>
            <person name="Koh W."/>
            <person name="Fan H.C."/>
            <person name="Wang J."/>
            <person name="Gui Y."/>
            <person name="Lee K.H."/>
            <person name="Betenbaugh M.J."/>
            <person name="Quake S.R."/>
            <person name="Famili I."/>
            <person name="Palsson B.O."/>
            <person name="Wang J."/>
        </authorList>
    </citation>
    <scope>NUCLEOTIDE SEQUENCE [LARGE SCALE GENOMIC DNA]</scope>
    <source>
        <strain evidence="3">CHO K1 cell line</strain>
    </source>
</reference>
<dbReference type="Proteomes" id="UP000001075">
    <property type="component" value="Unassembled WGS sequence"/>
</dbReference>
<dbReference type="InParanoid" id="G3GU53"/>
<proteinExistence type="predicted"/>
<evidence type="ECO:0000256" key="1">
    <source>
        <dbReference type="SAM" id="MobiDB-lite"/>
    </source>
</evidence>
<feature type="compositionally biased region" description="Polar residues" evidence="1">
    <location>
        <begin position="8"/>
        <end position="31"/>
    </location>
</feature>
<evidence type="ECO:0000313" key="2">
    <source>
        <dbReference type="EMBL" id="EGV93134.1"/>
    </source>
</evidence>
<dbReference type="AlphaFoldDB" id="G3GU53"/>